<keyword evidence="4" id="KW-0133">Cell shape</keyword>
<protein>
    <submittedName>
        <fullName evidence="8">Rod shape-determining protein MreD</fullName>
    </submittedName>
</protein>
<evidence type="ECO:0000313" key="8">
    <source>
        <dbReference type="EMBL" id="VAW16292.1"/>
    </source>
</evidence>
<dbReference type="InterPro" id="IPR007227">
    <property type="entry name" value="Cell_shape_determining_MreD"/>
</dbReference>
<organism evidence="8">
    <name type="scientific">hydrothermal vent metagenome</name>
    <dbReference type="NCBI Taxonomy" id="652676"/>
    <lineage>
        <taxon>unclassified sequences</taxon>
        <taxon>metagenomes</taxon>
        <taxon>ecological metagenomes</taxon>
    </lineage>
</organism>
<evidence type="ECO:0000256" key="7">
    <source>
        <dbReference type="SAM" id="Phobius"/>
    </source>
</evidence>
<dbReference type="AlphaFoldDB" id="A0A3B0TPC4"/>
<name>A0A3B0TPC4_9ZZZZ</name>
<evidence type="ECO:0000256" key="1">
    <source>
        <dbReference type="ARBA" id="ARBA00004651"/>
    </source>
</evidence>
<dbReference type="GO" id="GO:0005886">
    <property type="term" value="C:plasma membrane"/>
    <property type="evidence" value="ECO:0007669"/>
    <property type="project" value="UniProtKB-SubCell"/>
</dbReference>
<accession>A0A3B0TPC4</accession>
<evidence type="ECO:0000256" key="2">
    <source>
        <dbReference type="ARBA" id="ARBA00022475"/>
    </source>
</evidence>
<evidence type="ECO:0000256" key="6">
    <source>
        <dbReference type="ARBA" id="ARBA00023136"/>
    </source>
</evidence>
<evidence type="ECO:0000256" key="4">
    <source>
        <dbReference type="ARBA" id="ARBA00022960"/>
    </source>
</evidence>
<keyword evidence="3 7" id="KW-0812">Transmembrane</keyword>
<feature type="transmembrane region" description="Helical" evidence="7">
    <location>
        <begin position="142"/>
        <end position="163"/>
    </location>
</feature>
<comment type="subcellular location">
    <subcellularLocation>
        <location evidence="1">Cell membrane</location>
        <topology evidence="1">Multi-pass membrane protein</topology>
    </subcellularLocation>
</comment>
<feature type="transmembrane region" description="Helical" evidence="7">
    <location>
        <begin position="70"/>
        <end position="91"/>
    </location>
</feature>
<proteinExistence type="predicted"/>
<keyword evidence="5 7" id="KW-1133">Transmembrane helix</keyword>
<dbReference type="GO" id="GO:0008360">
    <property type="term" value="P:regulation of cell shape"/>
    <property type="evidence" value="ECO:0007669"/>
    <property type="project" value="UniProtKB-KW"/>
</dbReference>
<reference evidence="8" key="1">
    <citation type="submission" date="2018-06" db="EMBL/GenBank/DDBJ databases">
        <authorList>
            <person name="Zhirakovskaya E."/>
        </authorList>
    </citation>
    <scope>NUCLEOTIDE SEQUENCE</scope>
</reference>
<evidence type="ECO:0000256" key="3">
    <source>
        <dbReference type="ARBA" id="ARBA00022692"/>
    </source>
</evidence>
<dbReference type="EMBL" id="UOEP01000060">
    <property type="protein sequence ID" value="VAW16292.1"/>
    <property type="molecule type" value="Genomic_DNA"/>
</dbReference>
<feature type="transmembrane region" description="Helical" evidence="7">
    <location>
        <begin position="111"/>
        <end position="130"/>
    </location>
</feature>
<dbReference type="NCBIfam" id="TIGR03426">
    <property type="entry name" value="shape_MreD"/>
    <property type="match status" value="1"/>
</dbReference>
<evidence type="ECO:0000256" key="5">
    <source>
        <dbReference type="ARBA" id="ARBA00022989"/>
    </source>
</evidence>
<gene>
    <name evidence="8" type="ORF">MNBD_BACTEROID01-1626</name>
</gene>
<keyword evidence="2" id="KW-1003">Cell membrane</keyword>
<keyword evidence="6 7" id="KW-0472">Membrane</keyword>
<feature type="transmembrane region" description="Helical" evidence="7">
    <location>
        <begin position="37"/>
        <end position="58"/>
    </location>
</feature>
<sequence length="166" mass="19553">MRIWIKYSVMFFSLLLVQVLLLNYVQFNGYINPYIYILFIMLLPISTPRDILLLLGFLMGLSVDIFSDTLGIHAASSVFLAFIRPYVIDLISARETDKSNYPGLKQYGFRWFLYYTVFLVVAHHLFFFYLEVFTLKGFIYTFFRSILSSVFSIFIIVLSQYLVFSE</sequence>